<evidence type="ECO:0000256" key="4">
    <source>
        <dbReference type="ARBA" id="ARBA00022840"/>
    </source>
</evidence>
<dbReference type="PROSITE" id="PS00211">
    <property type="entry name" value="ABC_TRANSPORTER_1"/>
    <property type="match status" value="1"/>
</dbReference>
<dbReference type="RefSeq" id="WP_179789689.1">
    <property type="nucleotide sequence ID" value="NZ_BAAARR010000005.1"/>
</dbReference>
<dbReference type="GO" id="GO:0005524">
    <property type="term" value="F:ATP binding"/>
    <property type="evidence" value="ECO:0007669"/>
    <property type="project" value="UniProtKB-KW"/>
</dbReference>
<evidence type="ECO:0000313" key="10">
    <source>
        <dbReference type="EMBL" id="NYH92237.1"/>
    </source>
</evidence>
<evidence type="ECO:0000256" key="2">
    <source>
        <dbReference type="ARBA" id="ARBA00022692"/>
    </source>
</evidence>
<organism evidence="10 11">
    <name type="scientific">Actinopolymorpha rutila</name>
    <dbReference type="NCBI Taxonomy" id="446787"/>
    <lineage>
        <taxon>Bacteria</taxon>
        <taxon>Bacillati</taxon>
        <taxon>Actinomycetota</taxon>
        <taxon>Actinomycetes</taxon>
        <taxon>Propionibacteriales</taxon>
        <taxon>Actinopolymorphaceae</taxon>
        <taxon>Actinopolymorpha</taxon>
    </lineage>
</organism>
<reference evidence="10 11" key="1">
    <citation type="submission" date="2020-07" db="EMBL/GenBank/DDBJ databases">
        <title>Sequencing the genomes of 1000 actinobacteria strains.</title>
        <authorList>
            <person name="Klenk H.-P."/>
        </authorList>
    </citation>
    <scope>NUCLEOTIDE SEQUENCE [LARGE SCALE GENOMIC DNA]</scope>
    <source>
        <strain evidence="10 11">DSM 18448</strain>
    </source>
</reference>
<dbReference type="Gene3D" id="3.40.50.300">
    <property type="entry name" value="P-loop containing nucleotide triphosphate hydrolases"/>
    <property type="match status" value="1"/>
</dbReference>
<keyword evidence="4 10" id="KW-0067">ATP-binding</keyword>
<comment type="subcellular location">
    <subcellularLocation>
        <location evidence="1">Cell membrane</location>
        <topology evidence="1">Multi-pass membrane protein</topology>
    </subcellularLocation>
</comment>
<feature type="transmembrane region" description="Helical" evidence="8">
    <location>
        <begin position="154"/>
        <end position="176"/>
    </location>
</feature>
<proteinExistence type="predicted"/>
<dbReference type="InterPro" id="IPR003439">
    <property type="entry name" value="ABC_transporter-like_ATP-bd"/>
</dbReference>
<evidence type="ECO:0000256" key="3">
    <source>
        <dbReference type="ARBA" id="ARBA00022741"/>
    </source>
</evidence>
<protein>
    <submittedName>
        <fullName evidence="10">ATP-binding cassette subfamily B protein</fullName>
    </submittedName>
</protein>
<keyword evidence="11" id="KW-1185">Reference proteome</keyword>
<feature type="compositionally biased region" description="Basic and acidic residues" evidence="7">
    <location>
        <begin position="326"/>
        <end position="335"/>
    </location>
</feature>
<dbReference type="InterPro" id="IPR003593">
    <property type="entry name" value="AAA+_ATPase"/>
</dbReference>
<dbReference type="InterPro" id="IPR039421">
    <property type="entry name" value="Type_1_exporter"/>
</dbReference>
<evidence type="ECO:0000256" key="5">
    <source>
        <dbReference type="ARBA" id="ARBA00022989"/>
    </source>
</evidence>
<evidence type="ECO:0000256" key="1">
    <source>
        <dbReference type="ARBA" id="ARBA00004651"/>
    </source>
</evidence>
<dbReference type="Gene3D" id="1.20.1560.10">
    <property type="entry name" value="ABC transporter type 1, transmembrane domain"/>
    <property type="match status" value="1"/>
</dbReference>
<dbReference type="PANTHER" id="PTHR24221:SF654">
    <property type="entry name" value="ATP-BINDING CASSETTE SUB-FAMILY B MEMBER 6"/>
    <property type="match status" value="1"/>
</dbReference>
<accession>A0A852ZGL9</accession>
<dbReference type="SUPFAM" id="SSF90123">
    <property type="entry name" value="ABC transporter transmembrane region"/>
    <property type="match status" value="1"/>
</dbReference>
<dbReference type="AlphaFoldDB" id="A0A852ZGL9"/>
<name>A0A852ZGL9_9ACTN</name>
<dbReference type="GO" id="GO:0016887">
    <property type="term" value="F:ATP hydrolysis activity"/>
    <property type="evidence" value="ECO:0007669"/>
    <property type="project" value="InterPro"/>
</dbReference>
<evidence type="ECO:0000256" key="6">
    <source>
        <dbReference type="ARBA" id="ARBA00023136"/>
    </source>
</evidence>
<feature type="domain" description="ABC transporter" evidence="9">
    <location>
        <begin position="356"/>
        <end position="601"/>
    </location>
</feature>
<feature type="transmembrane region" description="Helical" evidence="8">
    <location>
        <begin position="12"/>
        <end position="37"/>
    </location>
</feature>
<keyword evidence="2 8" id="KW-0812">Transmembrane</keyword>
<comment type="caution">
    <text evidence="10">The sequence shown here is derived from an EMBL/GenBank/DDBJ whole genome shotgun (WGS) entry which is preliminary data.</text>
</comment>
<feature type="transmembrane region" description="Helical" evidence="8">
    <location>
        <begin position="57"/>
        <end position="81"/>
    </location>
</feature>
<gene>
    <name evidence="10" type="ORF">F4554_004875</name>
</gene>
<keyword evidence="3" id="KW-0547">Nucleotide-binding</keyword>
<dbReference type="SUPFAM" id="SSF52540">
    <property type="entry name" value="P-loop containing nucleoside triphosphate hydrolases"/>
    <property type="match status" value="1"/>
</dbReference>
<dbReference type="PANTHER" id="PTHR24221">
    <property type="entry name" value="ATP-BINDING CASSETTE SUB-FAMILY B"/>
    <property type="match status" value="1"/>
</dbReference>
<dbReference type="SMART" id="SM00382">
    <property type="entry name" value="AAA"/>
    <property type="match status" value="1"/>
</dbReference>
<dbReference type="InterPro" id="IPR036640">
    <property type="entry name" value="ABC1_TM_sf"/>
</dbReference>
<dbReference type="Pfam" id="PF00005">
    <property type="entry name" value="ABC_tran"/>
    <property type="match status" value="1"/>
</dbReference>
<dbReference type="InterPro" id="IPR027417">
    <property type="entry name" value="P-loop_NTPase"/>
</dbReference>
<evidence type="ECO:0000259" key="9">
    <source>
        <dbReference type="PROSITE" id="PS50893"/>
    </source>
</evidence>
<evidence type="ECO:0000313" key="11">
    <source>
        <dbReference type="Proteomes" id="UP000579605"/>
    </source>
</evidence>
<dbReference type="PROSITE" id="PS50893">
    <property type="entry name" value="ABC_TRANSPORTER_2"/>
    <property type="match status" value="1"/>
</dbReference>
<sequence>MFALVRFSITVAPLVGGGLVGLAVLSAVTSLAVTLLVGQVIGATPAFVAGGPDSLSMSAFTLLVAGLVLVFTLDGVLTVVLSMVSTRLTYDADVVIHRAITATMTASARIGHLESSAVEDESRRARGIGNRAIWVGLVSLAELVRSRLLAVGTAVAVGVLFSWPVALGLLATTWLVEWWSARMSGTEKVTWRAGTRTGREADYAYELGMGTAAKELRVFGFAPWLKGRYVRDWRSAMVPLWRVRRVATLRTSAVYAAHLAVLAVAVWVLVRDVNGGLLGLTVVATVLAALLRLAMSANGIAAASMERATSALRALQRLPGTAQSVREGDAARGTDEIGPADVPFDPPRPRTGPPDVRLEDVWFRYPGSKVDVLRGLSLHLGAGEAIGLVGLNGAGKSTLVHLLAGAYRPTAGRVVVDGVDLAELDDHELATWQRRLAPVTQEFLRLPLTAEENVTLAEPVDADPDRLAAVAATAAIDTAVAGLPRGWDTVLDRSVTDGGELSGGQWQRLALARALYAVDAGAGLLVLDEPAAALDVRSEAELVDRYLRMATGVTSLLISHRFSVVRNADRICVLDKGVITEQGTHSQLLATGGRYAQMFELQAARYVGGTPNA</sequence>
<dbReference type="GO" id="GO:0034040">
    <property type="term" value="F:ATPase-coupled lipid transmembrane transporter activity"/>
    <property type="evidence" value="ECO:0007669"/>
    <property type="project" value="TreeGrafter"/>
</dbReference>
<feature type="region of interest" description="Disordered" evidence="7">
    <location>
        <begin position="322"/>
        <end position="355"/>
    </location>
</feature>
<evidence type="ECO:0000256" key="8">
    <source>
        <dbReference type="SAM" id="Phobius"/>
    </source>
</evidence>
<keyword evidence="5 8" id="KW-1133">Transmembrane helix</keyword>
<keyword evidence="6 8" id="KW-0472">Membrane</keyword>
<dbReference type="InterPro" id="IPR017871">
    <property type="entry name" value="ABC_transporter-like_CS"/>
</dbReference>
<dbReference type="GO" id="GO:0005886">
    <property type="term" value="C:plasma membrane"/>
    <property type="evidence" value="ECO:0007669"/>
    <property type="project" value="UniProtKB-SubCell"/>
</dbReference>
<evidence type="ECO:0000256" key="7">
    <source>
        <dbReference type="SAM" id="MobiDB-lite"/>
    </source>
</evidence>
<dbReference type="Proteomes" id="UP000579605">
    <property type="component" value="Unassembled WGS sequence"/>
</dbReference>
<dbReference type="EMBL" id="JACBZH010000001">
    <property type="protein sequence ID" value="NYH92237.1"/>
    <property type="molecule type" value="Genomic_DNA"/>
</dbReference>
<feature type="transmembrane region" description="Helical" evidence="8">
    <location>
        <begin position="276"/>
        <end position="295"/>
    </location>
</feature>
<feature type="transmembrane region" description="Helical" evidence="8">
    <location>
        <begin position="252"/>
        <end position="270"/>
    </location>
</feature>